<accession>A0A1I3PRL4</accession>
<keyword evidence="2" id="KW-0808">Transferase</keyword>
<dbReference type="SUPFAM" id="SSF54593">
    <property type="entry name" value="Glyoxalase/Bleomycin resistance protein/Dihydroxybiphenyl dioxygenase"/>
    <property type="match status" value="1"/>
</dbReference>
<dbReference type="RefSeq" id="WP_092372573.1">
    <property type="nucleotide sequence ID" value="NZ_FORX01000002.1"/>
</dbReference>
<dbReference type="InterPro" id="IPR009725">
    <property type="entry name" value="3_dmu_93_MTrfase"/>
</dbReference>
<dbReference type="Pfam" id="PF06983">
    <property type="entry name" value="3-dmu-9_3-mt"/>
    <property type="match status" value="1"/>
</dbReference>
<dbReference type="InterPro" id="IPR029068">
    <property type="entry name" value="Glyas_Bleomycin-R_OHBP_Dase"/>
</dbReference>
<evidence type="ECO:0000259" key="1">
    <source>
        <dbReference type="Pfam" id="PF06983"/>
    </source>
</evidence>
<dbReference type="AlphaFoldDB" id="A0A1I3PRL4"/>
<dbReference type="EMBL" id="FORX01000002">
    <property type="protein sequence ID" value="SFJ24139.1"/>
    <property type="molecule type" value="Genomic_DNA"/>
</dbReference>
<evidence type="ECO:0000313" key="3">
    <source>
        <dbReference type="Proteomes" id="UP000198635"/>
    </source>
</evidence>
<dbReference type="PANTHER" id="PTHR33990:SF2">
    <property type="entry name" value="PHNB-LIKE DOMAIN-CONTAINING PROTEIN"/>
    <property type="match status" value="1"/>
</dbReference>
<evidence type="ECO:0000313" key="2">
    <source>
        <dbReference type="EMBL" id="SFJ24139.1"/>
    </source>
</evidence>
<dbReference type="CDD" id="cd06588">
    <property type="entry name" value="PhnB_like"/>
    <property type="match status" value="1"/>
</dbReference>
<dbReference type="GO" id="GO:0032259">
    <property type="term" value="P:methylation"/>
    <property type="evidence" value="ECO:0007669"/>
    <property type="project" value="UniProtKB-KW"/>
</dbReference>
<proteinExistence type="predicted"/>
<dbReference type="GO" id="GO:0008168">
    <property type="term" value="F:methyltransferase activity"/>
    <property type="evidence" value="ECO:0007669"/>
    <property type="project" value="UniProtKB-KW"/>
</dbReference>
<dbReference type="InterPro" id="IPR028973">
    <property type="entry name" value="PhnB-like"/>
</dbReference>
<dbReference type="PIRSF" id="PIRSF021700">
    <property type="entry name" value="3_dmu_93_MTrfase"/>
    <property type="match status" value="1"/>
</dbReference>
<gene>
    <name evidence="2" type="ORF">SAMN04488082_10291</name>
</gene>
<sequence length="167" mass="19035">MNTMQKIAPCLWFDHQAQEAAEFYTSIFKNSKIMSVTRYGEAGHEIHGRAAGSVMTVEFELSGQHFTALNGGPMFRFNEAISFQIKCETQEEVDYFWEKLTANGDDTAQQCGWLKDQYGVSWQVVPIVMFEMLGDGTSEKSQRAMEAMLQMKKLEIDTLKRAYDGVF</sequence>
<feature type="domain" description="PhnB-like" evidence="1">
    <location>
        <begin position="5"/>
        <end position="125"/>
    </location>
</feature>
<keyword evidence="2" id="KW-0489">Methyltransferase</keyword>
<dbReference type="PANTHER" id="PTHR33990">
    <property type="entry name" value="PROTEIN YJDN-RELATED"/>
    <property type="match status" value="1"/>
</dbReference>
<dbReference type="OrthoDB" id="5293819at2"/>
<dbReference type="STRING" id="52560.SAMN04488082_10291"/>
<dbReference type="Gene3D" id="3.10.180.10">
    <property type="entry name" value="2,3-Dihydroxybiphenyl 1,2-Dioxygenase, domain 1"/>
    <property type="match status" value="1"/>
</dbReference>
<dbReference type="Proteomes" id="UP000198635">
    <property type="component" value="Unassembled WGS sequence"/>
</dbReference>
<organism evidence="2 3">
    <name type="scientific">Desulfomicrobium apsheronum</name>
    <dbReference type="NCBI Taxonomy" id="52560"/>
    <lineage>
        <taxon>Bacteria</taxon>
        <taxon>Pseudomonadati</taxon>
        <taxon>Thermodesulfobacteriota</taxon>
        <taxon>Desulfovibrionia</taxon>
        <taxon>Desulfovibrionales</taxon>
        <taxon>Desulfomicrobiaceae</taxon>
        <taxon>Desulfomicrobium</taxon>
    </lineage>
</organism>
<name>A0A1I3PRL4_9BACT</name>
<reference evidence="3" key="1">
    <citation type="submission" date="2016-10" db="EMBL/GenBank/DDBJ databases">
        <authorList>
            <person name="Varghese N."/>
            <person name="Submissions S."/>
        </authorList>
    </citation>
    <scope>NUCLEOTIDE SEQUENCE [LARGE SCALE GENOMIC DNA]</scope>
    <source>
        <strain evidence="3">DSM 5918</strain>
    </source>
</reference>
<protein>
    <submittedName>
        <fullName evidence="2">Glyoxalase superfamily enzyme, possibly 3-demethylubiquinone-9 3-methyltransferase</fullName>
    </submittedName>
</protein>
<keyword evidence="3" id="KW-1185">Reference proteome</keyword>
<keyword evidence="2" id="KW-0830">Ubiquinone</keyword>